<comment type="caution">
    <text evidence="1">The sequence shown here is derived from an EMBL/GenBank/DDBJ whole genome shotgun (WGS) entry which is preliminary data.</text>
</comment>
<proteinExistence type="predicted"/>
<reference evidence="1 2" key="1">
    <citation type="submission" date="2019-01" db="EMBL/GenBank/DDBJ databases">
        <authorList>
            <person name="Chen W.-M."/>
        </authorList>
    </citation>
    <scope>NUCLEOTIDE SEQUENCE [LARGE SCALE GENOMIC DNA]</scope>
    <source>
        <strain evidence="1 2">FSY-9</strain>
    </source>
</reference>
<keyword evidence="2" id="KW-1185">Reference proteome</keyword>
<dbReference type="OrthoDB" id="7508960at2"/>
<dbReference type="EMBL" id="SACO01000007">
    <property type="protein sequence ID" value="RVU04630.1"/>
    <property type="molecule type" value="Genomic_DNA"/>
</dbReference>
<gene>
    <name evidence="1" type="ORF">EOE18_10710</name>
</gene>
<sequence>MNDQRIPLTHADYQAISATLGEIKSRLSDAGDLMAAMHIDHALQCLDPENPLNQQATAQA</sequence>
<accession>A0A437N3Z0</accession>
<dbReference type="RefSeq" id="WP_127709314.1">
    <property type="nucleotide sequence ID" value="NZ_SACO01000007.1"/>
</dbReference>
<evidence type="ECO:0000313" key="1">
    <source>
        <dbReference type="EMBL" id="RVU04630.1"/>
    </source>
</evidence>
<name>A0A437N3Z0_9SPHN</name>
<dbReference type="Proteomes" id="UP000282837">
    <property type="component" value="Unassembled WGS sequence"/>
</dbReference>
<evidence type="ECO:0000313" key="2">
    <source>
        <dbReference type="Proteomes" id="UP000282837"/>
    </source>
</evidence>
<organism evidence="1 2">
    <name type="scientific">Novosphingobium umbonatum</name>
    <dbReference type="NCBI Taxonomy" id="1908524"/>
    <lineage>
        <taxon>Bacteria</taxon>
        <taxon>Pseudomonadati</taxon>
        <taxon>Pseudomonadota</taxon>
        <taxon>Alphaproteobacteria</taxon>
        <taxon>Sphingomonadales</taxon>
        <taxon>Sphingomonadaceae</taxon>
        <taxon>Novosphingobium</taxon>
    </lineage>
</organism>
<protein>
    <submittedName>
        <fullName evidence="1">Uncharacterized protein</fullName>
    </submittedName>
</protein>
<dbReference type="AlphaFoldDB" id="A0A437N3Z0"/>